<evidence type="ECO:0000313" key="1">
    <source>
        <dbReference type="EMBL" id="KAF7256529.1"/>
    </source>
</evidence>
<accession>A0A8S9YNQ1</accession>
<dbReference type="Proteomes" id="UP000822476">
    <property type="component" value="Unassembled WGS sequence"/>
</dbReference>
<gene>
    <name evidence="1" type="ORF">EG68_07621</name>
</gene>
<name>A0A8S9YNQ1_9TREM</name>
<dbReference type="OrthoDB" id="6238070at2759"/>
<keyword evidence="2" id="KW-1185">Reference proteome</keyword>
<protein>
    <submittedName>
        <fullName evidence="1">Uncharacterized protein</fullName>
    </submittedName>
</protein>
<dbReference type="AlphaFoldDB" id="A0A8S9YNQ1"/>
<dbReference type="EMBL" id="JTDE01003043">
    <property type="protein sequence ID" value="KAF7256529.1"/>
    <property type="molecule type" value="Genomic_DNA"/>
</dbReference>
<sequence>MGVDRRQVCLNRFLKKAERENARLLCERDEYLGDPSKIRCLLQRFTTWYREHVIAFESALNSFPNSISRITLVEIFKDMDVPWNTTESYVLFSYLDPSDSGVLNADMVLKLVDLTQQASAPLLPYPLEDIGNLPAVLDENDLLVCARSVTSLASGSPLNLEVTINKNATIQQLSHRIIQLLGLPANKLIVKEKKHSGSPMDPSAKLESFAATGQLDVFYDYPVGFIDCPVLSSDAYFIWRTVDRML</sequence>
<organism evidence="1 2">
    <name type="scientific">Paragonimus skrjabini miyazakii</name>
    <dbReference type="NCBI Taxonomy" id="59628"/>
    <lineage>
        <taxon>Eukaryota</taxon>
        <taxon>Metazoa</taxon>
        <taxon>Spiralia</taxon>
        <taxon>Lophotrochozoa</taxon>
        <taxon>Platyhelminthes</taxon>
        <taxon>Trematoda</taxon>
        <taxon>Digenea</taxon>
        <taxon>Plagiorchiida</taxon>
        <taxon>Troglotremata</taxon>
        <taxon>Troglotrematidae</taxon>
        <taxon>Paragonimus</taxon>
    </lineage>
</organism>
<evidence type="ECO:0000313" key="2">
    <source>
        <dbReference type="Proteomes" id="UP000822476"/>
    </source>
</evidence>
<proteinExistence type="predicted"/>
<reference evidence="1" key="1">
    <citation type="submission" date="2019-07" db="EMBL/GenBank/DDBJ databases">
        <title>Annotation for the trematode Paragonimus miyazaki's.</title>
        <authorList>
            <person name="Choi Y.-J."/>
        </authorList>
    </citation>
    <scope>NUCLEOTIDE SEQUENCE</scope>
    <source>
        <strain evidence="1">Japan</strain>
    </source>
</reference>
<comment type="caution">
    <text evidence="1">The sequence shown here is derived from an EMBL/GenBank/DDBJ whole genome shotgun (WGS) entry which is preliminary data.</text>
</comment>